<dbReference type="EMBL" id="JAAFYZ010000016">
    <property type="protein sequence ID" value="MBS2546649.1"/>
    <property type="molecule type" value="Genomic_DNA"/>
</dbReference>
<comment type="caution">
    <text evidence="1">The sequence shown here is derived from an EMBL/GenBank/DDBJ whole genome shotgun (WGS) entry which is preliminary data.</text>
</comment>
<evidence type="ECO:0000313" key="1">
    <source>
        <dbReference type="EMBL" id="MBS2546649.1"/>
    </source>
</evidence>
<name>A0ABS5KKT9_9ACTN</name>
<proteinExistence type="predicted"/>
<dbReference type="Proteomes" id="UP000730482">
    <property type="component" value="Unassembled WGS sequence"/>
</dbReference>
<gene>
    <name evidence="1" type="ORF">KGQ19_07190</name>
</gene>
<organism evidence="1 2">
    <name type="scientific">Catenulispora pinistramenti</name>
    <dbReference type="NCBI Taxonomy" id="2705254"/>
    <lineage>
        <taxon>Bacteria</taxon>
        <taxon>Bacillati</taxon>
        <taxon>Actinomycetota</taxon>
        <taxon>Actinomycetes</taxon>
        <taxon>Catenulisporales</taxon>
        <taxon>Catenulisporaceae</taxon>
        <taxon>Catenulispora</taxon>
    </lineage>
</organism>
<dbReference type="RefSeq" id="WP_212008295.1">
    <property type="nucleotide sequence ID" value="NZ_JAAFYZ010000016.1"/>
</dbReference>
<sequence>MSVASLLPVVIVTGLHRDLLLTADEVAAGEPAWGGLPDAFEELLDPVA</sequence>
<protein>
    <submittedName>
        <fullName evidence="1">Uncharacterized protein</fullName>
    </submittedName>
</protein>
<evidence type="ECO:0000313" key="2">
    <source>
        <dbReference type="Proteomes" id="UP000730482"/>
    </source>
</evidence>
<accession>A0ABS5KKT9</accession>
<reference evidence="1 2" key="1">
    <citation type="submission" date="2020-02" db="EMBL/GenBank/DDBJ databases">
        <title>Acidophilic actinobacteria isolated from forest soil.</title>
        <authorList>
            <person name="Golinska P."/>
        </authorList>
    </citation>
    <scope>NUCLEOTIDE SEQUENCE [LARGE SCALE GENOMIC DNA]</scope>
    <source>
        <strain evidence="1 2">NL8</strain>
    </source>
</reference>
<keyword evidence="2" id="KW-1185">Reference proteome</keyword>